<feature type="compositionally biased region" description="Basic and acidic residues" evidence="1">
    <location>
        <begin position="63"/>
        <end position="90"/>
    </location>
</feature>
<organism evidence="2 3">
    <name type="scientific">Rhodoferax ferrireducens</name>
    <dbReference type="NCBI Taxonomy" id="192843"/>
    <lineage>
        <taxon>Bacteria</taxon>
        <taxon>Pseudomonadati</taxon>
        <taxon>Pseudomonadota</taxon>
        <taxon>Betaproteobacteria</taxon>
        <taxon>Burkholderiales</taxon>
        <taxon>Comamonadaceae</taxon>
        <taxon>Rhodoferax</taxon>
    </lineage>
</organism>
<dbReference type="EMBL" id="JAVDXT010000001">
    <property type="protein sequence ID" value="MDR7376237.1"/>
    <property type="molecule type" value="Genomic_DNA"/>
</dbReference>
<feature type="region of interest" description="Disordered" evidence="1">
    <location>
        <begin position="1"/>
        <end position="90"/>
    </location>
</feature>
<gene>
    <name evidence="2" type="ORF">J2X19_000895</name>
</gene>
<keyword evidence="3" id="KW-1185">Reference proteome</keyword>
<evidence type="ECO:0000313" key="2">
    <source>
        <dbReference type="EMBL" id="MDR7376237.1"/>
    </source>
</evidence>
<evidence type="ECO:0000256" key="1">
    <source>
        <dbReference type="SAM" id="MobiDB-lite"/>
    </source>
</evidence>
<sequence>MPTRTRKPTPAVQPAVKSVDTSAPRRKGSAPDSPPPDTHPKLPHERDQSVEATDGTPSVEVEQAYRDVSRGLQDTDRGPEADRTYKKLQR</sequence>
<feature type="compositionally biased region" description="Basic and acidic residues" evidence="1">
    <location>
        <begin position="38"/>
        <end position="49"/>
    </location>
</feature>
<reference evidence="2 3" key="1">
    <citation type="submission" date="2023-07" db="EMBL/GenBank/DDBJ databases">
        <title>Sorghum-associated microbial communities from plants grown in Nebraska, USA.</title>
        <authorList>
            <person name="Schachtman D."/>
        </authorList>
    </citation>
    <scope>NUCLEOTIDE SEQUENCE [LARGE SCALE GENOMIC DNA]</scope>
    <source>
        <strain evidence="2 3">BE313</strain>
    </source>
</reference>
<name>A0ABU2C4H7_9BURK</name>
<comment type="caution">
    <text evidence="2">The sequence shown here is derived from an EMBL/GenBank/DDBJ whole genome shotgun (WGS) entry which is preliminary data.</text>
</comment>
<protein>
    <submittedName>
        <fullName evidence="2">Uncharacterized protein</fullName>
    </submittedName>
</protein>
<dbReference type="RefSeq" id="WP_310371044.1">
    <property type="nucleotide sequence ID" value="NZ_JAVDXT010000001.1"/>
</dbReference>
<accession>A0ABU2C4H7</accession>
<dbReference type="Proteomes" id="UP001180487">
    <property type="component" value="Unassembled WGS sequence"/>
</dbReference>
<proteinExistence type="predicted"/>
<evidence type="ECO:0000313" key="3">
    <source>
        <dbReference type="Proteomes" id="UP001180487"/>
    </source>
</evidence>